<dbReference type="PANTHER" id="PTHR30176">
    <property type="entry name" value="FERREDOXIN-TYPE PROTEIN NAPH"/>
    <property type="match status" value="1"/>
</dbReference>
<keyword evidence="6" id="KW-0411">Iron-sulfur</keyword>
<evidence type="ECO:0000256" key="5">
    <source>
        <dbReference type="ARBA" id="ARBA00023004"/>
    </source>
</evidence>
<dbReference type="GO" id="GO:0051539">
    <property type="term" value="F:4 iron, 4 sulfur cluster binding"/>
    <property type="evidence" value="ECO:0007669"/>
    <property type="project" value="UniProtKB-KW"/>
</dbReference>
<comment type="caution">
    <text evidence="9">The sequence shown here is derived from an EMBL/GenBank/DDBJ whole genome shotgun (WGS) entry which is preliminary data.</text>
</comment>
<dbReference type="PROSITE" id="PS51379">
    <property type="entry name" value="4FE4S_FER_2"/>
    <property type="match status" value="2"/>
</dbReference>
<organism evidence="9">
    <name type="scientific">bioreactor metagenome</name>
    <dbReference type="NCBI Taxonomy" id="1076179"/>
    <lineage>
        <taxon>unclassified sequences</taxon>
        <taxon>metagenomes</taxon>
        <taxon>ecological metagenomes</taxon>
    </lineage>
</organism>
<keyword evidence="7" id="KW-1133">Transmembrane helix</keyword>
<dbReference type="SUPFAM" id="SSF54862">
    <property type="entry name" value="4Fe-4S ferredoxins"/>
    <property type="match status" value="1"/>
</dbReference>
<keyword evidence="5" id="KW-0408">Iron</keyword>
<dbReference type="Gene3D" id="3.30.70.20">
    <property type="match status" value="1"/>
</dbReference>
<feature type="domain" description="4Fe-4S ferredoxin-type" evidence="8">
    <location>
        <begin position="210"/>
        <end position="239"/>
    </location>
</feature>
<keyword evidence="1" id="KW-0813">Transport</keyword>
<dbReference type="PANTHER" id="PTHR30176:SF3">
    <property type="entry name" value="FERREDOXIN-TYPE PROTEIN NAPH"/>
    <property type="match status" value="1"/>
</dbReference>
<accession>A0A645ASI0</accession>
<dbReference type="Pfam" id="PF13237">
    <property type="entry name" value="Fer4_10"/>
    <property type="match status" value="1"/>
</dbReference>
<sequence>MRQKTRRVLLYVSLFLFPVTMNFLSPYVSIDGAFAGVLSGSAILFLLLFLSGLFFGRGWCGWVCPAGGLAELCQTLNPKPVNAKRLRVVRYSIFAVWFGVLMTGFILAGGVHGVDPLRLTERYVSVDEPVKYILYYLVLGSFFVLDLALGRRGACHSICWMSPFLSAGMAAGRLLHLPQLHVRAKAEQCIDCKKCNSKCPMSIDVNAAVKTGSVKSCDCILCGECVSVCPKAVLSYRNKG</sequence>
<evidence type="ECO:0000256" key="7">
    <source>
        <dbReference type="SAM" id="Phobius"/>
    </source>
</evidence>
<feature type="transmembrane region" description="Helical" evidence="7">
    <location>
        <begin position="34"/>
        <end position="55"/>
    </location>
</feature>
<evidence type="ECO:0000259" key="8">
    <source>
        <dbReference type="PROSITE" id="PS51379"/>
    </source>
</evidence>
<dbReference type="InterPro" id="IPR017896">
    <property type="entry name" value="4Fe4S_Fe-S-bd"/>
</dbReference>
<evidence type="ECO:0000256" key="1">
    <source>
        <dbReference type="ARBA" id="ARBA00022448"/>
    </source>
</evidence>
<dbReference type="GO" id="GO:0005886">
    <property type="term" value="C:plasma membrane"/>
    <property type="evidence" value="ECO:0007669"/>
    <property type="project" value="TreeGrafter"/>
</dbReference>
<evidence type="ECO:0000256" key="6">
    <source>
        <dbReference type="ARBA" id="ARBA00023014"/>
    </source>
</evidence>
<protein>
    <submittedName>
        <fullName evidence="9">Putative electron transport protein YccM</fullName>
    </submittedName>
</protein>
<keyword evidence="7" id="KW-0472">Membrane</keyword>
<dbReference type="PROSITE" id="PS00198">
    <property type="entry name" value="4FE4S_FER_1"/>
    <property type="match status" value="1"/>
</dbReference>
<keyword evidence="2" id="KW-0004">4Fe-4S</keyword>
<dbReference type="GO" id="GO:0046872">
    <property type="term" value="F:metal ion binding"/>
    <property type="evidence" value="ECO:0007669"/>
    <property type="project" value="UniProtKB-KW"/>
</dbReference>
<dbReference type="EMBL" id="VSSQ01013910">
    <property type="protein sequence ID" value="MPM52544.1"/>
    <property type="molecule type" value="Genomic_DNA"/>
</dbReference>
<keyword evidence="3" id="KW-0479">Metal-binding</keyword>
<name>A0A645ASI0_9ZZZZ</name>
<dbReference type="AlphaFoldDB" id="A0A645ASI0"/>
<feature type="transmembrane region" description="Helical" evidence="7">
    <location>
        <begin position="132"/>
        <end position="149"/>
    </location>
</feature>
<dbReference type="Pfam" id="PF12801">
    <property type="entry name" value="Fer4_5"/>
    <property type="match status" value="1"/>
</dbReference>
<proteinExistence type="predicted"/>
<keyword evidence="7" id="KW-0812">Transmembrane</keyword>
<evidence type="ECO:0000313" key="9">
    <source>
        <dbReference type="EMBL" id="MPM52544.1"/>
    </source>
</evidence>
<evidence type="ECO:0000256" key="3">
    <source>
        <dbReference type="ARBA" id="ARBA00022723"/>
    </source>
</evidence>
<feature type="domain" description="4Fe-4S ferredoxin-type" evidence="8">
    <location>
        <begin position="180"/>
        <end position="208"/>
    </location>
</feature>
<dbReference type="InterPro" id="IPR051684">
    <property type="entry name" value="Electron_Trans/Redox"/>
</dbReference>
<evidence type="ECO:0000256" key="2">
    <source>
        <dbReference type="ARBA" id="ARBA00022485"/>
    </source>
</evidence>
<evidence type="ECO:0000256" key="4">
    <source>
        <dbReference type="ARBA" id="ARBA00022982"/>
    </source>
</evidence>
<feature type="transmembrane region" description="Helical" evidence="7">
    <location>
        <begin position="88"/>
        <end position="112"/>
    </location>
</feature>
<dbReference type="InterPro" id="IPR017900">
    <property type="entry name" value="4Fe4S_Fe_S_CS"/>
</dbReference>
<keyword evidence="4" id="KW-0249">Electron transport</keyword>
<feature type="transmembrane region" description="Helical" evidence="7">
    <location>
        <begin position="9"/>
        <end position="28"/>
    </location>
</feature>
<gene>
    <name evidence="9" type="primary">yccM_12</name>
    <name evidence="9" type="ORF">SDC9_99304</name>
</gene>
<reference evidence="9" key="1">
    <citation type="submission" date="2019-08" db="EMBL/GenBank/DDBJ databases">
        <authorList>
            <person name="Kucharzyk K."/>
            <person name="Murdoch R.W."/>
            <person name="Higgins S."/>
            <person name="Loffler F."/>
        </authorList>
    </citation>
    <scope>NUCLEOTIDE SEQUENCE</scope>
</reference>